<accession>A0AAN6ZFQ9</accession>
<dbReference type="AlphaFoldDB" id="A0AAN6ZFQ9"/>
<dbReference type="EMBL" id="MU853402">
    <property type="protein sequence ID" value="KAK4137495.1"/>
    <property type="molecule type" value="Genomic_DNA"/>
</dbReference>
<gene>
    <name evidence="2" type="ORF">BT67DRAFT_371663</name>
</gene>
<organism evidence="2 3">
    <name type="scientific">Trichocladium antarcticum</name>
    <dbReference type="NCBI Taxonomy" id="1450529"/>
    <lineage>
        <taxon>Eukaryota</taxon>
        <taxon>Fungi</taxon>
        <taxon>Dikarya</taxon>
        <taxon>Ascomycota</taxon>
        <taxon>Pezizomycotina</taxon>
        <taxon>Sordariomycetes</taxon>
        <taxon>Sordariomycetidae</taxon>
        <taxon>Sordariales</taxon>
        <taxon>Chaetomiaceae</taxon>
        <taxon>Trichocladium</taxon>
    </lineage>
</organism>
<evidence type="ECO:0000259" key="1">
    <source>
        <dbReference type="Pfam" id="PF23868"/>
    </source>
</evidence>
<dbReference type="PANTHER" id="PTHR38644:SF1">
    <property type="entry name" value="EXPRESSED PROTEIN"/>
    <property type="match status" value="1"/>
</dbReference>
<reference evidence="2" key="1">
    <citation type="journal article" date="2023" name="Mol. Phylogenet. Evol.">
        <title>Genome-scale phylogeny and comparative genomics of the fungal order Sordariales.</title>
        <authorList>
            <person name="Hensen N."/>
            <person name="Bonometti L."/>
            <person name="Westerberg I."/>
            <person name="Brannstrom I.O."/>
            <person name="Guillou S."/>
            <person name="Cros-Aarteil S."/>
            <person name="Calhoun S."/>
            <person name="Haridas S."/>
            <person name="Kuo A."/>
            <person name="Mondo S."/>
            <person name="Pangilinan J."/>
            <person name="Riley R."/>
            <person name="LaButti K."/>
            <person name="Andreopoulos B."/>
            <person name="Lipzen A."/>
            <person name="Chen C."/>
            <person name="Yan M."/>
            <person name="Daum C."/>
            <person name="Ng V."/>
            <person name="Clum A."/>
            <person name="Steindorff A."/>
            <person name="Ohm R.A."/>
            <person name="Martin F."/>
            <person name="Silar P."/>
            <person name="Natvig D.O."/>
            <person name="Lalanne C."/>
            <person name="Gautier V."/>
            <person name="Ament-Velasquez S.L."/>
            <person name="Kruys A."/>
            <person name="Hutchinson M.I."/>
            <person name="Powell A.J."/>
            <person name="Barry K."/>
            <person name="Miller A.N."/>
            <person name="Grigoriev I.V."/>
            <person name="Debuchy R."/>
            <person name="Gladieux P."/>
            <person name="Hiltunen Thoren M."/>
            <person name="Johannesson H."/>
        </authorList>
    </citation>
    <scope>NUCLEOTIDE SEQUENCE</scope>
    <source>
        <strain evidence="2">CBS 123565</strain>
    </source>
</reference>
<dbReference type="Pfam" id="PF23868">
    <property type="entry name" value="Mmc1_C"/>
    <property type="match status" value="1"/>
</dbReference>
<protein>
    <recommendedName>
        <fullName evidence="1">Mmc1 C-terminal domain-containing protein</fullName>
    </recommendedName>
</protein>
<proteinExistence type="predicted"/>
<dbReference type="InterPro" id="IPR056196">
    <property type="entry name" value="Mmc1_C"/>
</dbReference>
<keyword evidence="3" id="KW-1185">Reference proteome</keyword>
<reference evidence="2" key="2">
    <citation type="submission" date="2023-05" db="EMBL/GenBank/DDBJ databases">
        <authorList>
            <consortium name="Lawrence Berkeley National Laboratory"/>
            <person name="Steindorff A."/>
            <person name="Hensen N."/>
            <person name="Bonometti L."/>
            <person name="Westerberg I."/>
            <person name="Brannstrom I.O."/>
            <person name="Guillou S."/>
            <person name="Cros-Aarteil S."/>
            <person name="Calhoun S."/>
            <person name="Haridas S."/>
            <person name="Kuo A."/>
            <person name="Mondo S."/>
            <person name="Pangilinan J."/>
            <person name="Riley R."/>
            <person name="Labutti K."/>
            <person name="Andreopoulos B."/>
            <person name="Lipzen A."/>
            <person name="Chen C."/>
            <person name="Yanf M."/>
            <person name="Daum C."/>
            <person name="Ng V."/>
            <person name="Clum A."/>
            <person name="Ohm R."/>
            <person name="Martin F."/>
            <person name="Silar P."/>
            <person name="Natvig D."/>
            <person name="Lalanne C."/>
            <person name="Gautier V."/>
            <person name="Ament-Velasquez S.L."/>
            <person name="Kruys A."/>
            <person name="Hutchinson M.I."/>
            <person name="Powell A.J."/>
            <person name="Barry K."/>
            <person name="Miller A.N."/>
            <person name="Grigoriev I.V."/>
            <person name="Debuchy R."/>
            <person name="Gladieux P."/>
            <person name="Thoren M.H."/>
            <person name="Johannesson H."/>
        </authorList>
    </citation>
    <scope>NUCLEOTIDE SEQUENCE</scope>
    <source>
        <strain evidence="2">CBS 123565</strain>
    </source>
</reference>
<feature type="domain" description="Mmc1 C-terminal" evidence="1">
    <location>
        <begin position="145"/>
        <end position="323"/>
    </location>
</feature>
<dbReference type="Proteomes" id="UP001304895">
    <property type="component" value="Unassembled WGS sequence"/>
</dbReference>
<dbReference type="PANTHER" id="PTHR38644">
    <property type="entry name" value="EXPRESSED PROTEIN"/>
    <property type="match status" value="1"/>
</dbReference>
<evidence type="ECO:0000313" key="2">
    <source>
        <dbReference type="EMBL" id="KAK4137495.1"/>
    </source>
</evidence>
<evidence type="ECO:0000313" key="3">
    <source>
        <dbReference type="Proteomes" id="UP001304895"/>
    </source>
</evidence>
<sequence length="375" mass="40913">MALVVGDGVLGAASILALPIAAQRHVVAAAVNFAKLAEADLAGCPIARVNVDAGDEGLELFRADVGNAMEYNALWSEANVRRISEWLRRNAMPSGEGVTKKPVRLLITSLLQSASAAIQKDEVRDLPEELTPKVSPDSVAQLDLALAKWAQDAHEELQQQLDVAFGSRSWRKLSWWKLFWRADDVAMVTSEMIGLYFLPGAEKRIIYLSGRIDEAGVVEGQRQTTVGLGSATKWPTHIPFARHYLQERTVPALQALAQKLVVQSASIASLSSALAGLSYLSAVGAYESGAIAAVGIIFGARRFQQKWDAAREYWEGELREEGRKAIRASEASISAVLEQAGKSQGPSEDRIARLEELRKAKETIRRAEDALVRME</sequence>
<name>A0AAN6ZFQ9_9PEZI</name>
<comment type="caution">
    <text evidence="2">The sequence shown here is derived from an EMBL/GenBank/DDBJ whole genome shotgun (WGS) entry which is preliminary data.</text>
</comment>